<organism evidence="8">
    <name type="scientific">Spironucleus salmonicida</name>
    <dbReference type="NCBI Taxonomy" id="348837"/>
    <lineage>
        <taxon>Eukaryota</taxon>
        <taxon>Metamonada</taxon>
        <taxon>Diplomonadida</taxon>
        <taxon>Hexamitidae</taxon>
        <taxon>Hexamitinae</taxon>
        <taxon>Spironucleus</taxon>
    </lineage>
</organism>
<dbReference type="PRINTS" id="PR00799">
    <property type="entry name" value="TRANSAMINASE"/>
</dbReference>
<dbReference type="EMBL" id="KI546146">
    <property type="protein sequence ID" value="EST43090.1"/>
    <property type="molecule type" value="Genomic_DNA"/>
</dbReference>
<evidence type="ECO:0000256" key="1">
    <source>
        <dbReference type="ARBA" id="ARBA00001933"/>
    </source>
</evidence>
<reference evidence="9" key="2">
    <citation type="submission" date="2020-12" db="EMBL/GenBank/DDBJ databases">
        <title>New Spironucleus salmonicida genome in near-complete chromosomes.</title>
        <authorList>
            <person name="Xu F."/>
            <person name="Kurt Z."/>
            <person name="Jimenez-Gonzalez A."/>
            <person name="Astvaldsson A."/>
            <person name="Andersson J.O."/>
            <person name="Svard S.G."/>
        </authorList>
    </citation>
    <scope>NUCLEOTIDE SEQUENCE</scope>
    <source>
        <strain evidence="9">ATCC 50377</strain>
    </source>
</reference>
<dbReference type="InterPro" id="IPR000796">
    <property type="entry name" value="Asp_trans"/>
</dbReference>
<dbReference type="Gene3D" id="3.90.1150.10">
    <property type="entry name" value="Aspartate Aminotransferase, domain 1"/>
    <property type="match status" value="1"/>
</dbReference>
<evidence type="ECO:0000313" key="9">
    <source>
        <dbReference type="EMBL" id="KAH0572922.1"/>
    </source>
</evidence>
<gene>
    <name evidence="8" type="ORF">SS50377_17247</name>
    <name evidence="9" type="ORF">SS50377_25037</name>
</gene>
<protein>
    <submittedName>
        <fullName evidence="8">Aspartate aminotransferase</fullName>
    </submittedName>
</protein>
<dbReference type="Gene3D" id="3.40.640.10">
    <property type="entry name" value="Type I PLP-dependent aspartate aminotransferase-like (Major domain)"/>
    <property type="match status" value="1"/>
</dbReference>
<accession>V6LEY1</accession>
<comment type="subunit">
    <text evidence="3">Homodimer.</text>
</comment>
<evidence type="ECO:0000313" key="8">
    <source>
        <dbReference type="EMBL" id="EST43090.1"/>
    </source>
</evidence>
<name>V6LEY1_9EUKA</name>
<keyword evidence="10" id="KW-1185">Reference proteome</keyword>
<evidence type="ECO:0000256" key="6">
    <source>
        <dbReference type="ARBA" id="ARBA00022898"/>
    </source>
</evidence>
<keyword evidence="6" id="KW-0663">Pyridoxal phosphate</keyword>
<evidence type="ECO:0000256" key="4">
    <source>
        <dbReference type="ARBA" id="ARBA00022576"/>
    </source>
</evidence>
<evidence type="ECO:0000256" key="3">
    <source>
        <dbReference type="ARBA" id="ARBA00011738"/>
    </source>
</evidence>
<dbReference type="VEuPathDB" id="GiardiaDB:SS50377_25037"/>
<comment type="cofactor">
    <cofactor evidence="1">
        <name>pyridoxal 5'-phosphate</name>
        <dbReference type="ChEBI" id="CHEBI:597326"/>
    </cofactor>
</comment>
<dbReference type="PANTHER" id="PTHR11879">
    <property type="entry name" value="ASPARTATE AMINOTRANSFERASE"/>
    <property type="match status" value="1"/>
</dbReference>
<dbReference type="GO" id="GO:0005739">
    <property type="term" value="C:mitochondrion"/>
    <property type="evidence" value="ECO:0007669"/>
    <property type="project" value="TreeGrafter"/>
</dbReference>
<dbReference type="SUPFAM" id="SSF53383">
    <property type="entry name" value="PLP-dependent transferases"/>
    <property type="match status" value="1"/>
</dbReference>
<reference evidence="8 9" key="1">
    <citation type="journal article" date="2014" name="PLoS Genet.">
        <title>The Genome of Spironucleus salmonicida Highlights a Fish Pathogen Adapted to Fluctuating Environments.</title>
        <authorList>
            <person name="Xu F."/>
            <person name="Jerlstrom-Hultqvist J."/>
            <person name="Einarsson E."/>
            <person name="Astvaldsson A."/>
            <person name="Svard S.G."/>
            <person name="Andersson J.O."/>
        </authorList>
    </citation>
    <scope>NUCLEOTIDE SEQUENCE</scope>
    <source>
        <strain evidence="9">ATCC 50377</strain>
    </source>
</reference>
<dbReference type="Proteomes" id="UP000018208">
    <property type="component" value="Unassembled WGS sequence"/>
</dbReference>
<dbReference type="PANTHER" id="PTHR11879:SF22">
    <property type="entry name" value="ASPARTATE AMINOTRANSFERASE, MITOCHONDRIAL"/>
    <property type="match status" value="1"/>
</dbReference>
<evidence type="ECO:0000259" key="7">
    <source>
        <dbReference type="Pfam" id="PF00155"/>
    </source>
</evidence>
<dbReference type="GO" id="GO:0030170">
    <property type="term" value="F:pyridoxal phosphate binding"/>
    <property type="evidence" value="ECO:0007669"/>
    <property type="project" value="InterPro"/>
</dbReference>
<dbReference type="AlphaFoldDB" id="V6LEY1"/>
<dbReference type="Pfam" id="PF00155">
    <property type="entry name" value="Aminotran_1_2"/>
    <property type="match status" value="1"/>
</dbReference>
<dbReference type="InterPro" id="IPR015421">
    <property type="entry name" value="PyrdxlP-dep_Trfase_major"/>
</dbReference>
<sequence length="353" mass="38858">MSQKSSQAHQSTGQTPQPIKYDLAKGTILDADSNPLLLQSVRQAELYLAANLYDKSYPPAAGICKFLETAREIAQIEDFASVATPSCGAFQVALQVLKNAKINTVVTRSPTWFMYAAFCAENGVILVESELGLLELAKQLQPGEALLLQAGCYNPDGADLTRAEFAAIAEIVKAKRGFVLLDIAYQGVKCSILEDNAFTSLYGANIVVMQFFDKNFGIYAEGASAVHFSDKLAQLELEGMVERKFGIVPVHGQYLVSTVWSKFRDMYLAEMDEVRALVRGKRELLSSNMDKVCLTSSIMQQNGIYAFLDFNEQQMEECQTLGLKLAPRGRVNLCGINAENVRSVCDILKTVMQ</sequence>
<dbReference type="GO" id="GO:0004069">
    <property type="term" value="F:L-aspartate:2-oxoglutarate aminotransferase activity"/>
    <property type="evidence" value="ECO:0007669"/>
    <property type="project" value="UniProtKB-EC"/>
</dbReference>
<dbReference type="InterPro" id="IPR004839">
    <property type="entry name" value="Aminotransferase_I/II_large"/>
</dbReference>
<dbReference type="InterPro" id="IPR015424">
    <property type="entry name" value="PyrdxlP-dep_Trfase"/>
</dbReference>
<dbReference type="EMBL" id="AUWU02000005">
    <property type="protein sequence ID" value="KAH0572922.1"/>
    <property type="molecule type" value="Genomic_DNA"/>
</dbReference>
<dbReference type="GO" id="GO:0006520">
    <property type="term" value="P:amino acid metabolic process"/>
    <property type="evidence" value="ECO:0007669"/>
    <property type="project" value="InterPro"/>
</dbReference>
<proteinExistence type="inferred from homology"/>
<dbReference type="OrthoDB" id="6752799at2759"/>
<dbReference type="InterPro" id="IPR015422">
    <property type="entry name" value="PyrdxlP-dep_Trfase_small"/>
</dbReference>
<keyword evidence="4 8" id="KW-0032">Aminotransferase</keyword>
<evidence type="ECO:0000256" key="5">
    <source>
        <dbReference type="ARBA" id="ARBA00022679"/>
    </source>
</evidence>
<feature type="domain" description="Aminotransferase class I/classII large" evidence="7">
    <location>
        <begin position="20"/>
        <end position="347"/>
    </location>
</feature>
<evidence type="ECO:0000256" key="2">
    <source>
        <dbReference type="ARBA" id="ARBA00007441"/>
    </source>
</evidence>
<keyword evidence="5 8" id="KW-0808">Transferase</keyword>
<comment type="similarity">
    <text evidence="2">Belongs to the class-I pyridoxal-phosphate-dependent aminotransferase family.</text>
</comment>
<evidence type="ECO:0000313" key="10">
    <source>
        <dbReference type="Proteomes" id="UP000018208"/>
    </source>
</evidence>